<protein>
    <submittedName>
        <fullName evidence="1">Uncharacterized protein</fullName>
    </submittedName>
</protein>
<evidence type="ECO:0000313" key="1">
    <source>
        <dbReference type="EMBL" id="OIQ64364.1"/>
    </source>
</evidence>
<name>A0A1J5PA56_9ZZZZ</name>
<reference evidence="1" key="1">
    <citation type="submission" date="2016-10" db="EMBL/GenBank/DDBJ databases">
        <title>Sequence of Gallionella enrichment culture.</title>
        <authorList>
            <person name="Poehlein A."/>
            <person name="Muehling M."/>
            <person name="Daniel R."/>
        </authorList>
    </citation>
    <scope>NUCLEOTIDE SEQUENCE</scope>
</reference>
<gene>
    <name evidence="1" type="ORF">GALL_540850</name>
</gene>
<proteinExistence type="predicted"/>
<dbReference type="EMBL" id="MLJW01008182">
    <property type="protein sequence ID" value="OIQ64364.1"/>
    <property type="molecule type" value="Genomic_DNA"/>
</dbReference>
<dbReference type="AlphaFoldDB" id="A0A1J5PA56"/>
<accession>A0A1J5PA56</accession>
<sequence length="70" mass="8149">MKALWRAALMRPIAKANVKLFTVNMLKNWYGRVMPIMLLIPPKNWIKTVKKSLIFNTGRFTAMGCAIRFH</sequence>
<comment type="caution">
    <text evidence="1">The sequence shown here is derived from an EMBL/GenBank/DDBJ whole genome shotgun (WGS) entry which is preliminary data.</text>
</comment>
<organism evidence="1">
    <name type="scientific">mine drainage metagenome</name>
    <dbReference type="NCBI Taxonomy" id="410659"/>
    <lineage>
        <taxon>unclassified sequences</taxon>
        <taxon>metagenomes</taxon>
        <taxon>ecological metagenomes</taxon>
    </lineage>
</organism>